<name>A0ABW2KGI4_9ACTN</name>
<organism evidence="3 4">
    <name type="scientific">Marinactinospora rubrisoli</name>
    <dbReference type="NCBI Taxonomy" id="2715399"/>
    <lineage>
        <taxon>Bacteria</taxon>
        <taxon>Bacillati</taxon>
        <taxon>Actinomycetota</taxon>
        <taxon>Actinomycetes</taxon>
        <taxon>Streptosporangiales</taxon>
        <taxon>Nocardiopsidaceae</taxon>
        <taxon>Marinactinospora</taxon>
    </lineage>
</organism>
<dbReference type="Gene3D" id="2.130.10.10">
    <property type="entry name" value="YVTN repeat-like/Quinoprotein amine dehydrogenase"/>
    <property type="match status" value="1"/>
</dbReference>
<comment type="caution">
    <text evidence="3">The sequence shown here is derived from an EMBL/GenBank/DDBJ whole genome shotgun (WGS) entry which is preliminary data.</text>
</comment>
<dbReference type="Proteomes" id="UP001596540">
    <property type="component" value="Unassembled WGS sequence"/>
</dbReference>
<keyword evidence="4" id="KW-1185">Reference proteome</keyword>
<evidence type="ECO:0000313" key="3">
    <source>
        <dbReference type="EMBL" id="MFC7328217.1"/>
    </source>
</evidence>
<proteinExistence type="predicted"/>
<feature type="domain" description="SMP-30/Gluconolactonase/LRE-like region" evidence="2">
    <location>
        <begin position="60"/>
        <end position="282"/>
    </location>
</feature>
<dbReference type="InterPro" id="IPR053224">
    <property type="entry name" value="Sensory_adhesion_molecule"/>
</dbReference>
<dbReference type="InterPro" id="IPR013658">
    <property type="entry name" value="SGL"/>
</dbReference>
<dbReference type="PANTHER" id="PTHR31460:SF3">
    <property type="entry name" value="MESOCENTIN"/>
    <property type="match status" value="1"/>
</dbReference>
<dbReference type="Gene3D" id="2.120.10.30">
    <property type="entry name" value="TolB, C-terminal domain"/>
    <property type="match status" value="1"/>
</dbReference>
<feature type="signal peptide" evidence="1">
    <location>
        <begin position="1"/>
        <end position="27"/>
    </location>
</feature>
<evidence type="ECO:0000259" key="2">
    <source>
        <dbReference type="Pfam" id="PF08450"/>
    </source>
</evidence>
<accession>A0ABW2KGI4</accession>
<keyword evidence="1" id="KW-0732">Signal</keyword>
<reference evidence="4" key="1">
    <citation type="journal article" date="2019" name="Int. J. Syst. Evol. Microbiol.">
        <title>The Global Catalogue of Microorganisms (GCM) 10K type strain sequencing project: providing services to taxonomists for standard genome sequencing and annotation.</title>
        <authorList>
            <consortium name="The Broad Institute Genomics Platform"/>
            <consortium name="The Broad Institute Genome Sequencing Center for Infectious Disease"/>
            <person name="Wu L."/>
            <person name="Ma J."/>
        </authorList>
    </citation>
    <scope>NUCLEOTIDE SEQUENCE [LARGE SCALE GENOMIC DNA]</scope>
    <source>
        <strain evidence="4">CGMCC 4.7382</strain>
    </source>
</reference>
<evidence type="ECO:0000256" key="1">
    <source>
        <dbReference type="SAM" id="SignalP"/>
    </source>
</evidence>
<gene>
    <name evidence="3" type="ORF">ACFQRF_10735</name>
</gene>
<protein>
    <submittedName>
        <fullName evidence="3">SMP-30/gluconolactonase/LRE family protein</fullName>
    </submittedName>
</protein>
<dbReference type="PANTHER" id="PTHR31460">
    <property type="match status" value="1"/>
</dbReference>
<dbReference type="InterPro" id="IPR015943">
    <property type="entry name" value="WD40/YVTN_repeat-like_dom_sf"/>
</dbReference>
<dbReference type="EMBL" id="JBHTBH010000004">
    <property type="protein sequence ID" value="MFC7328217.1"/>
    <property type="molecule type" value="Genomic_DNA"/>
</dbReference>
<feature type="chain" id="PRO_5045811033" evidence="1">
    <location>
        <begin position="28"/>
        <end position="338"/>
    </location>
</feature>
<dbReference type="InterPro" id="IPR011042">
    <property type="entry name" value="6-blade_b-propeller_TolB-like"/>
</dbReference>
<sequence>MPSFRLRAVAATAILSAVLTVAPAATAATSPPAPPPSAAGLHSTARISTAFELPGDRVYPEGIAADPRTGVLYAGSYADGTVFRVAPGRRVAEIFLPAGADGRTTANGLAVDRSGRLWVTDSTAGVTVYDTRDREPLARFDVPGDAPFFVNDVTVAPDGTAYLTDSLRNVVYRVTPGLLARTEGGAAALPEYVDLSGELGPREPGVFSLNGIVTDGRHLLTADMTEGGLYRVDLVSGSVRRVALEGGDMLNADGLELRGGTLWAAHNTTDAISRWRLDSDGTTARRERLLTDDALQLPTTLVHDRGRLFVVRSQFDQGGPMGPGTPETPFTVASVRGI</sequence>
<evidence type="ECO:0000313" key="4">
    <source>
        <dbReference type="Proteomes" id="UP001596540"/>
    </source>
</evidence>
<dbReference type="Pfam" id="PF08450">
    <property type="entry name" value="SGL"/>
    <property type="match status" value="1"/>
</dbReference>
<dbReference type="SUPFAM" id="SSF63829">
    <property type="entry name" value="Calcium-dependent phosphotriesterase"/>
    <property type="match status" value="1"/>
</dbReference>
<dbReference type="RefSeq" id="WP_379870866.1">
    <property type="nucleotide sequence ID" value="NZ_JBHTBH010000004.1"/>
</dbReference>